<dbReference type="EMBL" id="JAQOWY010000158">
    <property type="protein sequence ID" value="KAK1848891.1"/>
    <property type="molecule type" value="Genomic_DNA"/>
</dbReference>
<evidence type="ECO:0000313" key="3">
    <source>
        <dbReference type="Proteomes" id="UP001243330"/>
    </source>
</evidence>
<keyword evidence="1" id="KW-0472">Membrane</keyword>
<name>A0AAD9AIU4_9PEZI</name>
<dbReference type="Proteomes" id="UP001243330">
    <property type="component" value="Unassembled WGS sequence"/>
</dbReference>
<gene>
    <name evidence="2" type="ORF">CCHR01_08457</name>
</gene>
<organism evidence="2 3">
    <name type="scientific">Colletotrichum chrysophilum</name>
    <dbReference type="NCBI Taxonomy" id="1836956"/>
    <lineage>
        <taxon>Eukaryota</taxon>
        <taxon>Fungi</taxon>
        <taxon>Dikarya</taxon>
        <taxon>Ascomycota</taxon>
        <taxon>Pezizomycotina</taxon>
        <taxon>Sordariomycetes</taxon>
        <taxon>Hypocreomycetidae</taxon>
        <taxon>Glomerellales</taxon>
        <taxon>Glomerellaceae</taxon>
        <taxon>Colletotrichum</taxon>
        <taxon>Colletotrichum gloeosporioides species complex</taxon>
    </lineage>
</organism>
<protein>
    <submittedName>
        <fullName evidence="2">Uncharacterized protein</fullName>
    </submittedName>
</protein>
<keyword evidence="3" id="KW-1185">Reference proteome</keyword>
<proteinExistence type="predicted"/>
<feature type="transmembrane region" description="Helical" evidence="1">
    <location>
        <begin position="201"/>
        <end position="230"/>
    </location>
</feature>
<evidence type="ECO:0000256" key="1">
    <source>
        <dbReference type="SAM" id="Phobius"/>
    </source>
</evidence>
<evidence type="ECO:0000313" key="2">
    <source>
        <dbReference type="EMBL" id="KAK1848891.1"/>
    </source>
</evidence>
<sequence length="238" mass="27256">MVKVGRTKGEVIDVATHILWTDGPLRTLIHNHFVKDIIMNPEDIKLPRSFNAWSLDAIGGIRFEPTDNLASHLLLSEDDTGDMTVCVFHHVSFLKDMTHSVYPEGLVQETLDTLALLYPQSLFGVNCCRTRSLRFCVEKLDTGDHPLVIDHRLGCCGTLKSERRRLGNFRYWRKRLTILKQAYDEATPKTLTQFWHDRRNWVVWWTFWLAAVILALTLASLVIGVIQCVLSGLQLLKS</sequence>
<keyword evidence="1" id="KW-0812">Transmembrane</keyword>
<accession>A0AAD9AIU4</accession>
<reference evidence="2" key="1">
    <citation type="submission" date="2023-01" db="EMBL/GenBank/DDBJ databases">
        <title>Colletotrichum chrysophilum M932 genome sequence.</title>
        <authorList>
            <person name="Baroncelli R."/>
        </authorList>
    </citation>
    <scope>NUCLEOTIDE SEQUENCE</scope>
    <source>
        <strain evidence="2">M932</strain>
    </source>
</reference>
<keyword evidence="1" id="KW-1133">Transmembrane helix</keyword>
<dbReference type="AlphaFoldDB" id="A0AAD9AIU4"/>
<comment type="caution">
    <text evidence="2">The sequence shown here is derived from an EMBL/GenBank/DDBJ whole genome shotgun (WGS) entry which is preliminary data.</text>
</comment>